<organism evidence="2 3">
    <name type="scientific">Paludibacterium paludis</name>
    <dbReference type="NCBI Taxonomy" id="1225769"/>
    <lineage>
        <taxon>Bacteria</taxon>
        <taxon>Pseudomonadati</taxon>
        <taxon>Pseudomonadota</taxon>
        <taxon>Betaproteobacteria</taxon>
        <taxon>Neisseriales</taxon>
        <taxon>Chromobacteriaceae</taxon>
        <taxon>Paludibacterium</taxon>
    </lineage>
</organism>
<evidence type="ECO:0000259" key="1">
    <source>
        <dbReference type="Pfam" id="PF13480"/>
    </source>
</evidence>
<dbReference type="EMBL" id="BMYX01000025">
    <property type="protein sequence ID" value="GGY27946.1"/>
    <property type="molecule type" value="Genomic_DNA"/>
</dbReference>
<gene>
    <name evidence="2" type="ORF">GCM10011289_34120</name>
</gene>
<keyword evidence="3" id="KW-1185">Reference proteome</keyword>
<dbReference type="Gene3D" id="3.40.630.30">
    <property type="match status" value="1"/>
</dbReference>
<comment type="caution">
    <text evidence="2">The sequence shown here is derived from an EMBL/GenBank/DDBJ whole genome shotgun (WGS) entry which is preliminary data.</text>
</comment>
<name>A0A918P7H5_9NEIS</name>
<dbReference type="SUPFAM" id="SSF55729">
    <property type="entry name" value="Acyl-CoA N-acyltransferases (Nat)"/>
    <property type="match status" value="1"/>
</dbReference>
<reference evidence="2" key="1">
    <citation type="journal article" date="2014" name="Int. J. Syst. Evol. Microbiol.">
        <title>Complete genome sequence of Corynebacterium casei LMG S-19264T (=DSM 44701T), isolated from a smear-ripened cheese.</title>
        <authorList>
            <consortium name="US DOE Joint Genome Institute (JGI-PGF)"/>
            <person name="Walter F."/>
            <person name="Albersmeier A."/>
            <person name="Kalinowski J."/>
            <person name="Ruckert C."/>
        </authorList>
    </citation>
    <scope>NUCLEOTIDE SEQUENCE</scope>
    <source>
        <strain evidence="2">KCTC 32182</strain>
    </source>
</reference>
<dbReference type="RefSeq" id="WP_189536586.1">
    <property type="nucleotide sequence ID" value="NZ_BMYX01000025.1"/>
</dbReference>
<evidence type="ECO:0000313" key="2">
    <source>
        <dbReference type="EMBL" id="GGY27946.1"/>
    </source>
</evidence>
<dbReference type="Proteomes" id="UP000645257">
    <property type="component" value="Unassembled WGS sequence"/>
</dbReference>
<sequence>MSSCGVWRLADYRENEEAVWNRVVGDARNGTFLHARSYMDYHAHRFDDASLLIYRKERPVAAFAANREGNRLVCHGGLTFGGLLFGRDVRAEEVLEIFDALAGHWRQKGIDSIVYKSIPALFHRYPAEDDLYALFRQGAQLVRRDLSCVIDLANPCEPNQLRRRSLRKAAANGLVIREGVFFEAFHTLLSEALARHGVSPVHSVEELALLQSRFPEQIRLFGAWTGENLLAASWVFDYGHAVHTQYLASSAEGMESGALDFLLDHLIQHEFAGKRWFSFGISTEQDGRFLNSGLMRYKESFGGRAITHDSYQWNLT</sequence>
<dbReference type="AlphaFoldDB" id="A0A918P7H5"/>
<reference evidence="2" key="2">
    <citation type="submission" date="2020-09" db="EMBL/GenBank/DDBJ databases">
        <authorList>
            <person name="Sun Q."/>
            <person name="Kim S."/>
        </authorList>
    </citation>
    <scope>NUCLEOTIDE SEQUENCE</scope>
    <source>
        <strain evidence="2">KCTC 32182</strain>
    </source>
</reference>
<dbReference type="InterPro" id="IPR038740">
    <property type="entry name" value="BioF2-like_GNAT_dom"/>
</dbReference>
<dbReference type="Pfam" id="PF13480">
    <property type="entry name" value="Acetyltransf_6"/>
    <property type="match status" value="1"/>
</dbReference>
<proteinExistence type="predicted"/>
<dbReference type="InterPro" id="IPR016181">
    <property type="entry name" value="Acyl_CoA_acyltransferase"/>
</dbReference>
<protein>
    <recommendedName>
        <fullName evidence="1">BioF2-like acetyltransferase domain-containing protein</fullName>
    </recommendedName>
</protein>
<evidence type="ECO:0000313" key="3">
    <source>
        <dbReference type="Proteomes" id="UP000645257"/>
    </source>
</evidence>
<accession>A0A918P7H5</accession>
<feature type="domain" description="BioF2-like acetyltransferase" evidence="1">
    <location>
        <begin position="163"/>
        <end position="284"/>
    </location>
</feature>